<gene>
    <name evidence="1" type="ORF">H8F21_27135</name>
</gene>
<comment type="caution">
    <text evidence="1">The sequence shown here is derived from an EMBL/GenBank/DDBJ whole genome shotgun (WGS) entry which is preliminary data.</text>
</comment>
<dbReference type="RefSeq" id="WP_203482326.1">
    <property type="nucleotide sequence ID" value="NZ_JACOPV010000023.1"/>
</dbReference>
<keyword evidence="2" id="KW-1185">Reference proteome</keyword>
<evidence type="ECO:0000313" key="2">
    <source>
        <dbReference type="Proteomes" id="UP000745663"/>
    </source>
</evidence>
<sequence length="63" mass="7111">MKEASPAIPLQPIEPTEGADKQPALALYLRHDFDVEGQLLDYAMHEGRLSNVHGKARHKPREH</sequence>
<reference evidence="1 2" key="1">
    <citation type="submission" date="2020-08" db="EMBL/GenBank/DDBJ databases">
        <title>Description of novel Pseudomonas species.</title>
        <authorList>
            <person name="Duman M."/>
            <person name="Mulet M."/>
            <person name="Altun S."/>
            <person name="Saticioglu I.B."/>
            <person name="Lalucat J."/>
            <person name="Garcia-Valdes E."/>
        </authorList>
    </citation>
    <scope>NUCLEOTIDE SEQUENCE [LARGE SCALE GENOMIC DNA]</scope>
    <source>
        <strain evidence="1 2">P66</strain>
    </source>
</reference>
<accession>A0ABS2C696</accession>
<organism evidence="1 2">
    <name type="scientific">Pseudomonas arcuscaelestis</name>
    <dbReference type="NCBI Taxonomy" id="2710591"/>
    <lineage>
        <taxon>Bacteria</taxon>
        <taxon>Pseudomonadati</taxon>
        <taxon>Pseudomonadota</taxon>
        <taxon>Gammaproteobacteria</taxon>
        <taxon>Pseudomonadales</taxon>
        <taxon>Pseudomonadaceae</taxon>
        <taxon>Pseudomonas</taxon>
    </lineage>
</organism>
<protein>
    <submittedName>
        <fullName evidence="1">Uncharacterized protein</fullName>
    </submittedName>
</protein>
<name>A0ABS2C696_9PSED</name>
<dbReference type="Proteomes" id="UP000745663">
    <property type="component" value="Unassembled WGS sequence"/>
</dbReference>
<dbReference type="EMBL" id="JACOPV010000023">
    <property type="protein sequence ID" value="MBM5461240.1"/>
    <property type="molecule type" value="Genomic_DNA"/>
</dbReference>
<evidence type="ECO:0000313" key="1">
    <source>
        <dbReference type="EMBL" id="MBM5461240.1"/>
    </source>
</evidence>
<proteinExistence type="predicted"/>